<name>A0A8X6KX01_TRICU</name>
<reference evidence="1" key="1">
    <citation type="submission" date="2020-07" db="EMBL/GenBank/DDBJ databases">
        <title>Multicomponent nature underlies the extraordinary mechanical properties of spider dragline silk.</title>
        <authorList>
            <person name="Kono N."/>
            <person name="Nakamura H."/>
            <person name="Mori M."/>
            <person name="Yoshida Y."/>
            <person name="Ohtoshi R."/>
            <person name="Malay A.D."/>
            <person name="Moran D.A.P."/>
            <person name="Tomita M."/>
            <person name="Numata K."/>
            <person name="Arakawa K."/>
        </authorList>
    </citation>
    <scope>NUCLEOTIDE SEQUENCE</scope>
</reference>
<comment type="caution">
    <text evidence="1">The sequence shown here is derived from an EMBL/GenBank/DDBJ whole genome shotgun (WGS) entry which is preliminary data.</text>
</comment>
<sequence>MYQSRPVSPNECGHSAKFLQLSLSNSQAWPESLTTVPVSAFQSSHGSNGKLRISSNRNYVPRGVIFNSLMVNGDI</sequence>
<dbReference type="EMBL" id="BMAO01023374">
    <property type="protein sequence ID" value="GFQ88309.1"/>
    <property type="molecule type" value="Genomic_DNA"/>
</dbReference>
<organism evidence="1 2">
    <name type="scientific">Trichonephila clavata</name>
    <name type="common">Joro spider</name>
    <name type="synonym">Nephila clavata</name>
    <dbReference type="NCBI Taxonomy" id="2740835"/>
    <lineage>
        <taxon>Eukaryota</taxon>
        <taxon>Metazoa</taxon>
        <taxon>Ecdysozoa</taxon>
        <taxon>Arthropoda</taxon>
        <taxon>Chelicerata</taxon>
        <taxon>Arachnida</taxon>
        <taxon>Araneae</taxon>
        <taxon>Araneomorphae</taxon>
        <taxon>Entelegynae</taxon>
        <taxon>Araneoidea</taxon>
        <taxon>Nephilidae</taxon>
        <taxon>Trichonephila</taxon>
    </lineage>
</organism>
<dbReference type="AlphaFoldDB" id="A0A8X6KX01"/>
<evidence type="ECO:0000313" key="2">
    <source>
        <dbReference type="Proteomes" id="UP000887116"/>
    </source>
</evidence>
<accession>A0A8X6KX01</accession>
<keyword evidence="2" id="KW-1185">Reference proteome</keyword>
<dbReference type="Proteomes" id="UP000887116">
    <property type="component" value="Unassembled WGS sequence"/>
</dbReference>
<evidence type="ECO:0000313" key="1">
    <source>
        <dbReference type="EMBL" id="GFQ88309.1"/>
    </source>
</evidence>
<dbReference type="OrthoDB" id="6415456at2759"/>
<proteinExistence type="predicted"/>
<protein>
    <submittedName>
        <fullName evidence="1">Uncharacterized protein</fullName>
    </submittedName>
</protein>
<gene>
    <name evidence="1" type="ORF">TNCT_515651</name>
</gene>